<keyword evidence="1" id="KW-1133">Transmembrane helix</keyword>
<evidence type="ECO:0000256" key="1">
    <source>
        <dbReference type="SAM" id="Phobius"/>
    </source>
</evidence>
<name>A0ABU1IVA8_9BACL</name>
<accession>A0ABU1IVA8</accession>
<dbReference type="EMBL" id="JAVDQH010000002">
    <property type="protein sequence ID" value="MDR6242851.1"/>
    <property type="molecule type" value="Genomic_DNA"/>
</dbReference>
<proteinExistence type="predicted"/>
<gene>
    <name evidence="2" type="ORF">JOC58_000735</name>
</gene>
<keyword evidence="3" id="KW-1185">Reference proteome</keyword>
<protein>
    <submittedName>
        <fullName evidence="2">Uncharacterized protein</fullName>
    </submittedName>
</protein>
<comment type="caution">
    <text evidence="2">The sequence shown here is derived from an EMBL/GenBank/DDBJ whole genome shotgun (WGS) entry which is preliminary data.</text>
</comment>
<reference evidence="2 3" key="1">
    <citation type="submission" date="2023-07" db="EMBL/GenBank/DDBJ databases">
        <title>Genomic Encyclopedia of Type Strains, Phase IV (KMG-IV): sequencing the most valuable type-strain genomes for metagenomic binning, comparative biology and taxonomic classification.</title>
        <authorList>
            <person name="Goeker M."/>
        </authorList>
    </citation>
    <scope>NUCLEOTIDE SEQUENCE [LARGE SCALE GENOMIC DNA]</scope>
    <source>
        <strain evidence="2 3">DSM 22170</strain>
    </source>
</reference>
<evidence type="ECO:0000313" key="2">
    <source>
        <dbReference type="EMBL" id="MDR6242851.1"/>
    </source>
</evidence>
<feature type="transmembrane region" description="Helical" evidence="1">
    <location>
        <begin position="39"/>
        <end position="64"/>
    </location>
</feature>
<sequence length="68" mass="7943">MKVRHLFDNNDDTTIQMLGHGIASFEKRIVWIGSERDDYLMMMITLRSFVMVGFSFHWILAYGVSGEK</sequence>
<dbReference type="Proteomes" id="UP001185028">
    <property type="component" value="Unassembled WGS sequence"/>
</dbReference>
<keyword evidence="1" id="KW-0472">Membrane</keyword>
<keyword evidence="1" id="KW-0812">Transmembrane</keyword>
<evidence type="ECO:0000313" key="3">
    <source>
        <dbReference type="Proteomes" id="UP001185028"/>
    </source>
</evidence>
<organism evidence="2 3">
    <name type="scientific">Paenibacillus hunanensis</name>
    <dbReference type="NCBI Taxonomy" id="539262"/>
    <lineage>
        <taxon>Bacteria</taxon>
        <taxon>Bacillati</taxon>
        <taxon>Bacillota</taxon>
        <taxon>Bacilli</taxon>
        <taxon>Bacillales</taxon>
        <taxon>Paenibacillaceae</taxon>
        <taxon>Paenibacillus</taxon>
    </lineage>
</organism>